<gene>
    <name evidence="1" type="ORF">PAMC26577_02575</name>
</gene>
<proteinExistence type="predicted"/>
<dbReference type="Proteomes" id="UP000195221">
    <property type="component" value="Unassembled WGS sequence"/>
</dbReference>
<dbReference type="RefSeq" id="WP_256935946.1">
    <property type="nucleotide sequence ID" value="NZ_NBTZ01000016.1"/>
</dbReference>
<sequence length="107" mass="11905">MLTSSRSSQHYDYVQIDDRTASTVQIATERGALLDASLNQSFDQKTRDSKYEEGELISDVTTPEERSQSSDLLALLKPLIDNGDASRDSVEWQQALSSIHEMIQLGA</sequence>
<evidence type="ECO:0000313" key="1">
    <source>
        <dbReference type="EMBL" id="OTP79047.1"/>
    </source>
</evidence>
<protein>
    <submittedName>
        <fullName evidence="1">Cell wall surface anchor family protein</fullName>
    </submittedName>
</protein>
<accession>A0A242N5X0</accession>
<reference evidence="1 2" key="1">
    <citation type="submission" date="2017-03" db="EMBL/GenBank/DDBJ databases">
        <title>Genome analysis of strain PAMC 26577.</title>
        <authorList>
            <person name="Oh H.-M."/>
            <person name="Yang J.-A."/>
        </authorList>
    </citation>
    <scope>NUCLEOTIDE SEQUENCE [LARGE SCALE GENOMIC DNA]</scope>
    <source>
        <strain evidence="1 2">PAMC 26577</strain>
    </source>
</reference>
<dbReference type="EMBL" id="NBTZ01000016">
    <property type="protein sequence ID" value="OTP79047.1"/>
    <property type="molecule type" value="Genomic_DNA"/>
</dbReference>
<name>A0A242N5X0_CABSO</name>
<evidence type="ECO:0000313" key="2">
    <source>
        <dbReference type="Proteomes" id="UP000195221"/>
    </source>
</evidence>
<comment type="caution">
    <text evidence="1">The sequence shown here is derived from an EMBL/GenBank/DDBJ whole genome shotgun (WGS) entry which is preliminary data.</text>
</comment>
<dbReference type="AlphaFoldDB" id="A0A242N5X0"/>
<organism evidence="1 2">
    <name type="scientific">Caballeronia sordidicola</name>
    <name type="common">Burkholderia sordidicola</name>
    <dbReference type="NCBI Taxonomy" id="196367"/>
    <lineage>
        <taxon>Bacteria</taxon>
        <taxon>Pseudomonadati</taxon>
        <taxon>Pseudomonadota</taxon>
        <taxon>Betaproteobacteria</taxon>
        <taxon>Burkholderiales</taxon>
        <taxon>Burkholderiaceae</taxon>
        <taxon>Caballeronia</taxon>
    </lineage>
</organism>